<evidence type="ECO:0000256" key="7">
    <source>
        <dbReference type="ARBA" id="ARBA00022840"/>
    </source>
</evidence>
<comment type="similarity">
    <text evidence="2">Belongs to the AAA ATPase family. BCS1 subfamily.</text>
</comment>
<organism evidence="13 14">
    <name type="scientific">Lichtheimia corymbifera JMRC:FSU:9682</name>
    <dbReference type="NCBI Taxonomy" id="1263082"/>
    <lineage>
        <taxon>Eukaryota</taxon>
        <taxon>Fungi</taxon>
        <taxon>Fungi incertae sedis</taxon>
        <taxon>Mucoromycota</taxon>
        <taxon>Mucoromycotina</taxon>
        <taxon>Mucoromycetes</taxon>
        <taxon>Mucorales</taxon>
        <taxon>Lichtheimiaceae</taxon>
        <taxon>Lichtheimia</taxon>
    </lineage>
</organism>
<evidence type="ECO:0000256" key="11">
    <source>
        <dbReference type="ARBA" id="ARBA00048778"/>
    </source>
</evidence>
<dbReference type="InterPro" id="IPR050747">
    <property type="entry name" value="Mitochondrial_chaperone_BCS1"/>
</dbReference>
<dbReference type="InterPro" id="IPR014851">
    <property type="entry name" value="BCS1_N"/>
</dbReference>
<dbReference type="GO" id="GO:0016887">
    <property type="term" value="F:ATP hydrolysis activity"/>
    <property type="evidence" value="ECO:0007669"/>
    <property type="project" value="InterPro"/>
</dbReference>
<sequence>MFLFQPSYLRTFFDTAASLLETLTDDSFWISLVGDRIFSLVKRYSGNDAILVGIFLSLGPTLLSILQGCYWTIKNTLDSWLYVSVEIVEEETIFNPVQEFVKRRYRTIEEYKNVSGVTTYRTIRRNNRDYDEERSRLGLVPKLGTTSKIVYKGHTLWIHRYAMSSMDRTTSKRSMSRQSREILDALSESNLVLVIKMRSRNLKLLQDIIQEWVDEYYDERDSELIVYKCMGEFWQRHWGELCSKQVRRFESVVLKETQKEELLNDLLAFRTQKDWYTETGIPYRRGYLLYGPPGTGKTSFIQSLASKMHMNMALISLTTPMDDDTFTQMLITAPKNCFIVMEDIDHCIINDGDGSENHHGSRRVTASGLLNALDGVYSTEGSVLFLTCNDITRVVPALLRPGRVDYKMELGYADKYQIEAMFWRFFGEPGSKKDARLKPFVNKLLACLPSDYLTPAELQSFFMIHAMALRAGKAALIRTGIKLPNGNAKSHEDVDHIIHDTDSISTASSIRQYQLKAATLEHLISTMPTFLEKVKYDREQAHKHEQSKKEKREDKK</sequence>
<dbReference type="Pfam" id="PF00004">
    <property type="entry name" value="AAA"/>
    <property type="match status" value="1"/>
</dbReference>
<dbReference type="GO" id="GO:0005524">
    <property type="term" value="F:ATP binding"/>
    <property type="evidence" value="ECO:0007669"/>
    <property type="project" value="UniProtKB-KW"/>
</dbReference>
<dbReference type="InterPro" id="IPR003959">
    <property type="entry name" value="ATPase_AAA_core"/>
</dbReference>
<evidence type="ECO:0000256" key="6">
    <source>
        <dbReference type="ARBA" id="ARBA00022801"/>
    </source>
</evidence>
<comment type="subcellular location">
    <subcellularLocation>
        <location evidence="1">Mitochondrion inner membrane</location>
        <topology evidence="1">Single-pass membrane protein</topology>
    </subcellularLocation>
</comment>
<dbReference type="STRING" id="1263082.A0A068RHE8"/>
<dbReference type="InterPro" id="IPR027417">
    <property type="entry name" value="P-loop_NTPase"/>
</dbReference>
<proteinExistence type="inferred from homology"/>
<evidence type="ECO:0000256" key="8">
    <source>
        <dbReference type="ARBA" id="ARBA00022989"/>
    </source>
</evidence>
<dbReference type="InterPro" id="IPR003593">
    <property type="entry name" value="AAA+_ATPase"/>
</dbReference>
<reference evidence="13" key="1">
    <citation type="submission" date="2013-08" db="EMBL/GenBank/DDBJ databases">
        <title>Gene expansion shapes genome architecture in the human pathogen Lichtheimia corymbifera: an evolutionary genomics analysis in the ancient terrestrial Mucorales (Mucoromycotina).</title>
        <authorList>
            <person name="Schwartze V.U."/>
            <person name="Winter S."/>
            <person name="Shelest E."/>
            <person name="Marcet-Houben M."/>
            <person name="Horn F."/>
            <person name="Wehner S."/>
            <person name="Hoffmann K."/>
            <person name="Riege K."/>
            <person name="Sammeth M."/>
            <person name="Nowrousian M."/>
            <person name="Valiante V."/>
            <person name="Linde J."/>
            <person name="Jacobsen I.D."/>
            <person name="Marz M."/>
            <person name="Brakhage A.A."/>
            <person name="Gabaldon T."/>
            <person name="Bocker S."/>
            <person name="Voigt K."/>
        </authorList>
    </citation>
    <scope>NUCLEOTIDE SEQUENCE [LARGE SCALE GENOMIC DNA]</scope>
    <source>
        <strain evidence="13">FSU 9682</strain>
    </source>
</reference>
<evidence type="ECO:0000313" key="13">
    <source>
        <dbReference type="EMBL" id="CDH49042.1"/>
    </source>
</evidence>
<keyword evidence="14" id="KW-1185">Reference proteome</keyword>
<keyword evidence="9" id="KW-0496">Mitochondrion</keyword>
<dbReference type="VEuPathDB" id="FungiDB:LCOR_00803.1"/>
<keyword evidence="7" id="KW-0067">ATP-binding</keyword>
<gene>
    <name evidence="13" type="ORF">LCOR_00803.1</name>
</gene>
<dbReference type="Proteomes" id="UP000027586">
    <property type="component" value="Unassembled WGS sequence"/>
</dbReference>
<keyword evidence="10" id="KW-0472">Membrane</keyword>
<keyword evidence="8" id="KW-1133">Transmembrane helix</keyword>
<keyword evidence="6" id="KW-0378">Hydrolase</keyword>
<dbReference type="OrthoDB" id="10251412at2759"/>
<comment type="caution">
    <text evidence="13">The sequence shown here is derived from an EMBL/GenBank/DDBJ whole genome shotgun (WGS) entry which is preliminary data.</text>
</comment>
<dbReference type="Pfam" id="PF25426">
    <property type="entry name" value="AAA_lid_BCS1"/>
    <property type="match status" value="1"/>
</dbReference>
<evidence type="ECO:0000256" key="9">
    <source>
        <dbReference type="ARBA" id="ARBA00023128"/>
    </source>
</evidence>
<dbReference type="Pfam" id="PF08740">
    <property type="entry name" value="BCS1_N"/>
    <property type="match status" value="1"/>
</dbReference>
<protein>
    <submittedName>
        <fullName evidence="13">Mitochondrial chaperone bcs1</fullName>
    </submittedName>
</protein>
<comment type="catalytic activity">
    <reaction evidence="11">
        <text>ATP + H2O = ADP + phosphate + H(+)</text>
        <dbReference type="Rhea" id="RHEA:13065"/>
        <dbReference type="ChEBI" id="CHEBI:15377"/>
        <dbReference type="ChEBI" id="CHEBI:15378"/>
        <dbReference type="ChEBI" id="CHEBI:30616"/>
        <dbReference type="ChEBI" id="CHEBI:43474"/>
        <dbReference type="ChEBI" id="CHEBI:456216"/>
    </reaction>
    <physiologicalReaction direction="left-to-right" evidence="11">
        <dbReference type="Rhea" id="RHEA:13066"/>
    </physiologicalReaction>
</comment>
<evidence type="ECO:0000256" key="2">
    <source>
        <dbReference type="ARBA" id="ARBA00007448"/>
    </source>
</evidence>
<feature type="domain" description="AAA+ ATPase" evidence="12">
    <location>
        <begin position="283"/>
        <end position="414"/>
    </location>
</feature>
<evidence type="ECO:0000256" key="10">
    <source>
        <dbReference type="ARBA" id="ARBA00023136"/>
    </source>
</evidence>
<dbReference type="SUPFAM" id="SSF52540">
    <property type="entry name" value="P-loop containing nucleoside triphosphate hydrolases"/>
    <property type="match status" value="1"/>
</dbReference>
<dbReference type="PANTHER" id="PTHR23070">
    <property type="entry name" value="BCS1 AAA-TYPE ATPASE"/>
    <property type="match status" value="1"/>
</dbReference>
<evidence type="ECO:0000313" key="14">
    <source>
        <dbReference type="Proteomes" id="UP000027586"/>
    </source>
</evidence>
<evidence type="ECO:0000256" key="5">
    <source>
        <dbReference type="ARBA" id="ARBA00022792"/>
    </source>
</evidence>
<dbReference type="EMBL" id="CBTN010000002">
    <property type="protein sequence ID" value="CDH49042.1"/>
    <property type="molecule type" value="Genomic_DNA"/>
</dbReference>
<keyword evidence="4" id="KW-0547">Nucleotide-binding</keyword>
<evidence type="ECO:0000259" key="12">
    <source>
        <dbReference type="SMART" id="SM00382"/>
    </source>
</evidence>
<evidence type="ECO:0000256" key="4">
    <source>
        <dbReference type="ARBA" id="ARBA00022741"/>
    </source>
</evidence>
<keyword evidence="5" id="KW-0999">Mitochondrion inner membrane</keyword>
<evidence type="ECO:0000256" key="3">
    <source>
        <dbReference type="ARBA" id="ARBA00022692"/>
    </source>
</evidence>
<dbReference type="AlphaFoldDB" id="A0A068RHE8"/>
<evidence type="ECO:0000256" key="1">
    <source>
        <dbReference type="ARBA" id="ARBA00004434"/>
    </source>
</evidence>
<dbReference type="InterPro" id="IPR057495">
    <property type="entry name" value="AAA_lid_BCS1"/>
</dbReference>
<keyword evidence="3" id="KW-0812">Transmembrane</keyword>
<dbReference type="Gene3D" id="3.40.50.300">
    <property type="entry name" value="P-loop containing nucleotide triphosphate hydrolases"/>
    <property type="match status" value="1"/>
</dbReference>
<dbReference type="SMART" id="SM00382">
    <property type="entry name" value="AAA"/>
    <property type="match status" value="1"/>
</dbReference>
<name>A0A068RHE8_9FUNG</name>
<dbReference type="GO" id="GO:0005743">
    <property type="term" value="C:mitochondrial inner membrane"/>
    <property type="evidence" value="ECO:0007669"/>
    <property type="project" value="UniProtKB-SubCell"/>
</dbReference>
<accession>A0A068RHE8</accession>